<protein>
    <submittedName>
        <fullName evidence="1">Uncharacterized protein</fullName>
    </submittedName>
</protein>
<proteinExistence type="predicted"/>
<dbReference type="EMBL" id="AAPH01000001">
    <property type="protein sequence ID" value="EAS45860.1"/>
    <property type="molecule type" value="Genomic_DNA"/>
</dbReference>
<dbReference type="Proteomes" id="UP000003789">
    <property type="component" value="Unassembled WGS sequence"/>
</dbReference>
<evidence type="ECO:0000313" key="1">
    <source>
        <dbReference type="EMBL" id="EAS45860.1"/>
    </source>
</evidence>
<sequence length="100" mass="11342">MARMKKLATTVSALIVTFAVILTFWPQTNTIAKSLNNEKVSSYTDFQQKMTDEGCTVLIEHKINAQGYPMFAEYRCGDTMFKSWNPKRESGDHSVDLSLN</sequence>
<dbReference type="AlphaFoldDB" id="Q1Z9I2"/>
<comment type="caution">
    <text evidence="1">The sequence shown here is derived from an EMBL/GenBank/DDBJ whole genome shotgun (WGS) entry which is preliminary data.</text>
</comment>
<name>Q1Z9I2_9GAMM</name>
<organism evidence="1 2">
    <name type="scientific">Photobacterium profundum 3TCK</name>
    <dbReference type="NCBI Taxonomy" id="314280"/>
    <lineage>
        <taxon>Bacteria</taxon>
        <taxon>Pseudomonadati</taxon>
        <taxon>Pseudomonadota</taxon>
        <taxon>Gammaproteobacteria</taxon>
        <taxon>Vibrionales</taxon>
        <taxon>Vibrionaceae</taxon>
        <taxon>Photobacterium</taxon>
    </lineage>
</organism>
<dbReference type="HOGENOM" id="CLU_2303313_0_0_6"/>
<evidence type="ECO:0000313" key="2">
    <source>
        <dbReference type="Proteomes" id="UP000003789"/>
    </source>
</evidence>
<gene>
    <name evidence="1" type="ORF">P3TCK_05766</name>
</gene>
<accession>Q1Z9I2</accession>
<reference evidence="1 2" key="1">
    <citation type="submission" date="2006-03" db="EMBL/GenBank/DDBJ databases">
        <authorList>
            <person name="Bartlett D.H."/>
            <person name="Valle G."/>
            <person name="Lauro F.M."/>
            <person name="Vezzi A."/>
            <person name="Simonato F."/>
            <person name="Eloe E."/>
            <person name="Vitulo N."/>
            <person name="Stratton T.K."/>
            <person name="D'angelo M."/>
            <person name="Ferriera S."/>
            <person name="Johnson J."/>
            <person name="Kravitz S."/>
            <person name="Beeson K."/>
            <person name="Sutton G."/>
            <person name="Rogers Y."/>
            <person name="Friedman R."/>
            <person name="Frazier M."/>
            <person name="Venter J.C."/>
        </authorList>
    </citation>
    <scope>NUCLEOTIDE SEQUENCE [LARGE SCALE GENOMIC DNA]</scope>
    <source>
        <strain evidence="1 2">3TCK</strain>
    </source>
</reference>